<dbReference type="OMA" id="ATMDQNL"/>
<keyword evidence="2" id="KW-1185">Reference proteome</keyword>
<reference evidence="2" key="1">
    <citation type="submission" date="2007-12" db="EMBL/GenBank/DDBJ databases">
        <title>Annotation of Entamoeba dispar SAW760.</title>
        <authorList>
            <person name="Lorenzi H."/>
            <person name="Inman J."/>
            <person name="Schobel S."/>
            <person name="Amedeo P."/>
            <person name="Caler E."/>
        </authorList>
    </citation>
    <scope>NUCLEOTIDE SEQUENCE [LARGE SCALE GENOMIC DNA]</scope>
    <source>
        <strain evidence="2">ATCC PRA-260 / SAW760</strain>
    </source>
</reference>
<dbReference type="KEGG" id="edi:EDI_255550"/>
<evidence type="ECO:0000313" key="2">
    <source>
        <dbReference type="Proteomes" id="UP000008076"/>
    </source>
</evidence>
<evidence type="ECO:0000313" key="1">
    <source>
        <dbReference type="EMBL" id="EDR25031.1"/>
    </source>
</evidence>
<accession>B0EKB5</accession>
<dbReference type="AlphaFoldDB" id="B0EKB5"/>
<gene>
    <name evidence="1" type="ORF">EDI_255550</name>
</gene>
<sequence>MGRFKLYKKFLGFYKVYCGLKEPLRILVDEQFLQETNRRCLSLPNLLLKIFNCKSTICIPICIKNNLPSTFNYPPHIIIDCKHISPYSTNLCFNSLLEPFNGKLGTKIPYNYVIATMDQNLIEHYRHTRFPVITYDKQILKLCSPSPSLKRVYKLSLSRAKDLTPDEKLLAKKAEDEFHALMNEENKQIIGMQTHLNSLIKSRKPKGPNPLSNLKKSLYKPQPTSLLSNLKRKIHRGSRGNQKAKKIRKLKSLLIPSSLNDIPSSLNDIPSSLNNQPSSL</sequence>
<name>B0EKB5_ENTDS</name>
<proteinExistence type="predicted"/>
<dbReference type="OrthoDB" id="25675at2759"/>
<dbReference type="VEuPathDB" id="AmoebaDB:EDI_255550"/>
<dbReference type="RefSeq" id="XP_001738634.1">
    <property type="nucleotide sequence ID" value="XM_001738582.1"/>
</dbReference>
<protein>
    <submittedName>
        <fullName evidence="1">Uncharacterized protein</fullName>
    </submittedName>
</protein>
<organism evidence="2">
    <name type="scientific">Entamoeba dispar (strain ATCC PRA-260 / SAW760)</name>
    <dbReference type="NCBI Taxonomy" id="370354"/>
    <lineage>
        <taxon>Eukaryota</taxon>
        <taxon>Amoebozoa</taxon>
        <taxon>Evosea</taxon>
        <taxon>Archamoebae</taxon>
        <taxon>Mastigamoebida</taxon>
        <taxon>Entamoebidae</taxon>
        <taxon>Entamoeba</taxon>
    </lineage>
</organism>
<dbReference type="Proteomes" id="UP000008076">
    <property type="component" value="Unassembled WGS sequence"/>
</dbReference>
<dbReference type="PANTHER" id="PTHR12416">
    <property type="entry name" value="RRNA-PROCESSING PROTEIN UTP23 HOMOLOG"/>
    <property type="match status" value="1"/>
</dbReference>
<dbReference type="EMBL" id="DS549714">
    <property type="protein sequence ID" value="EDR25031.1"/>
    <property type="molecule type" value="Genomic_DNA"/>
</dbReference>
<dbReference type="Gene3D" id="3.40.50.1010">
    <property type="entry name" value="5'-nuclease"/>
    <property type="match status" value="1"/>
</dbReference>
<dbReference type="GeneID" id="5883726"/>
<dbReference type="eggNOG" id="KOG3164">
    <property type="taxonomic scope" value="Eukaryota"/>
</dbReference>